<evidence type="ECO:0000313" key="9">
    <source>
        <dbReference type="EMBL" id="OZG50385.1"/>
    </source>
</evidence>
<dbReference type="InterPro" id="IPR006148">
    <property type="entry name" value="Glc/Gal-6P_isomerase"/>
</dbReference>
<evidence type="ECO:0000256" key="7">
    <source>
        <dbReference type="RuleBase" id="RU365095"/>
    </source>
</evidence>
<reference evidence="9 10" key="1">
    <citation type="journal article" date="2017" name="BMC Genomics">
        <title>Comparative genomic and phylogenomic analyses of the Bifidobacteriaceae family.</title>
        <authorList>
            <person name="Lugli G.A."/>
            <person name="Milani C."/>
            <person name="Turroni F."/>
            <person name="Duranti S."/>
            <person name="Mancabelli L."/>
            <person name="Mangifesta M."/>
            <person name="Ferrario C."/>
            <person name="Modesto M."/>
            <person name="Mattarelli P."/>
            <person name="Jiri K."/>
            <person name="van Sinderen D."/>
            <person name="Ventura M."/>
        </authorList>
    </citation>
    <scope>NUCLEOTIDE SEQUENCE [LARGE SCALE GENOMIC DNA]</scope>
    <source>
        <strain evidence="9 10">DSM 22924</strain>
    </source>
</reference>
<dbReference type="PANTHER" id="PTHR11054:SF0">
    <property type="entry name" value="6-PHOSPHOGLUCONOLACTONASE"/>
    <property type="match status" value="1"/>
</dbReference>
<dbReference type="EMBL" id="MWWS01000004">
    <property type="protein sequence ID" value="OZG50385.1"/>
    <property type="molecule type" value="Genomic_DNA"/>
</dbReference>
<keyword evidence="10" id="KW-1185">Reference proteome</keyword>
<dbReference type="SUPFAM" id="SSF100950">
    <property type="entry name" value="NagB/RpiA/CoA transferase-like"/>
    <property type="match status" value="1"/>
</dbReference>
<dbReference type="NCBIfam" id="TIGR01198">
    <property type="entry name" value="pgl"/>
    <property type="match status" value="1"/>
</dbReference>
<dbReference type="GO" id="GO:0005975">
    <property type="term" value="P:carbohydrate metabolic process"/>
    <property type="evidence" value="ECO:0007669"/>
    <property type="project" value="UniProtKB-UniRule"/>
</dbReference>
<comment type="function">
    <text evidence="2 7">Hydrolysis of 6-phosphogluconolactone to 6-phosphogluconate.</text>
</comment>
<feature type="domain" description="Glucosamine/galactosamine-6-phosphate isomerase" evidence="8">
    <location>
        <begin position="10"/>
        <end position="251"/>
    </location>
</feature>
<comment type="catalytic activity">
    <reaction evidence="1 7">
        <text>6-phospho-D-glucono-1,5-lactone + H2O = 6-phospho-D-gluconate + H(+)</text>
        <dbReference type="Rhea" id="RHEA:12556"/>
        <dbReference type="ChEBI" id="CHEBI:15377"/>
        <dbReference type="ChEBI" id="CHEBI:15378"/>
        <dbReference type="ChEBI" id="CHEBI:57955"/>
        <dbReference type="ChEBI" id="CHEBI:58759"/>
        <dbReference type="EC" id="3.1.1.31"/>
    </reaction>
</comment>
<dbReference type="Proteomes" id="UP000216004">
    <property type="component" value="Unassembled WGS sequence"/>
</dbReference>
<evidence type="ECO:0000256" key="3">
    <source>
        <dbReference type="ARBA" id="ARBA00004961"/>
    </source>
</evidence>
<dbReference type="InterPro" id="IPR005900">
    <property type="entry name" value="6-phosphogluconolactonase_DevB"/>
</dbReference>
<dbReference type="Gene3D" id="3.40.50.1360">
    <property type="match status" value="1"/>
</dbReference>
<dbReference type="GO" id="GO:0017057">
    <property type="term" value="F:6-phosphogluconolactonase activity"/>
    <property type="evidence" value="ECO:0007669"/>
    <property type="project" value="UniProtKB-UniRule"/>
</dbReference>
<organism evidence="9 10">
    <name type="scientific">Bombiscardovia coagulans</name>
    <dbReference type="NCBI Taxonomy" id="686666"/>
    <lineage>
        <taxon>Bacteria</taxon>
        <taxon>Bacillati</taxon>
        <taxon>Actinomycetota</taxon>
        <taxon>Actinomycetes</taxon>
        <taxon>Bifidobacteriales</taxon>
        <taxon>Bifidobacteriaceae</taxon>
        <taxon>Bombiscardovia</taxon>
    </lineage>
</organism>
<name>A0A261EU79_9BIFI</name>
<evidence type="ECO:0000259" key="8">
    <source>
        <dbReference type="Pfam" id="PF01182"/>
    </source>
</evidence>
<proteinExistence type="inferred from homology"/>
<comment type="similarity">
    <text evidence="4 7">Belongs to the glucosamine/galactosamine-6-phosphate isomerase family. 6-phosphogluconolactonase subfamily.</text>
</comment>
<keyword evidence="7" id="KW-0378">Hydrolase</keyword>
<dbReference type="OrthoDB" id="9810967at2"/>
<evidence type="ECO:0000256" key="2">
    <source>
        <dbReference type="ARBA" id="ARBA00002681"/>
    </source>
</evidence>
<dbReference type="InterPro" id="IPR039104">
    <property type="entry name" value="6PGL"/>
</dbReference>
<dbReference type="UniPathway" id="UPA00115">
    <property type="reaction ID" value="UER00409"/>
</dbReference>
<dbReference type="AlphaFoldDB" id="A0A261EU79"/>
<evidence type="ECO:0000256" key="5">
    <source>
        <dbReference type="ARBA" id="ARBA00013198"/>
    </source>
</evidence>
<protein>
    <recommendedName>
        <fullName evidence="6 7">6-phosphogluconolactonase</fullName>
        <shortName evidence="7">6PGL</shortName>
        <ecNumber evidence="5 7">3.1.1.31</ecNumber>
    </recommendedName>
</protein>
<sequence>MNRHVITYPTAAMLSEATADRILLELGDCLAVQDRVNVALTGGTDANDIYSMMQASILSKSVDWERVHLWWSDERFVPPEDEDRNAGQARDAWFGSLIQQGLLPKSNVHEMPVDLREPQQIQEASDADNDRALLLAAQAYNKELVNELGEEPSFDLAIFGVGPDGHFASLFPDHGEAELDDPQINVVGVSHSPKLPPLRMSLTVPCIRRTRKVWIFTSTTQKANAVRAALSVHDDPHVPSSYGQGREETLWLLDRDAASLLQ</sequence>
<gene>
    <name evidence="7" type="primary">pgl</name>
    <name evidence="9" type="ORF">BOCO_0902</name>
</gene>
<evidence type="ECO:0000256" key="6">
    <source>
        <dbReference type="ARBA" id="ARBA00020337"/>
    </source>
</evidence>
<evidence type="ECO:0000256" key="1">
    <source>
        <dbReference type="ARBA" id="ARBA00000832"/>
    </source>
</evidence>
<comment type="pathway">
    <text evidence="3 7">Carbohydrate degradation; pentose phosphate pathway; D-ribulose 5-phosphate from D-glucose 6-phosphate (oxidative stage): step 2/3.</text>
</comment>
<dbReference type="PANTHER" id="PTHR11054">
    <property type="entry name" value="6-PHOSPHOGLUCONOLACTONASE"/>
    <property type="match status" value="1"/>
</dbReference>
<evidence type="ECO:0000256" key="4">
    <source>
        <dbReference type="ARBA" id="ARBA00010662"/>
    </source>
</evidence>
<dbReference type="RefSeq" id="WP_094722867.1">
    <property type="nucleotide sequence ID" value="NZ_MWWS01000004.1"/>
</dbReference>
<evidence type="ECO:0000313" key="10">
    <source>
        <dbReference type="Proteomes" id="UP000216004"/>
    </source>
</evidence>
<dbReference type="EC" id="3.1.1.31" evidence="5 7"/>
<comment type="caution">
    <text evidence="9">The sequence shown here is derived from an EMBL/GenBank/DDBJ whole genome shotgun (WGS) entry which is preliminary data.</text>
</comment>
<dbReference type="InterPro" id="IPR037171">
    <property type="entry name" value="NagB/RpiA_transferase-like"/>
</dbReference>
<dbReference type="CDD" id="cd01400">
    <property type="entry name" value="6PGL"/>
    <property type="match status" value="1"/>
</dbReference>
<accession>A0A261EU79</accession>
<dbReference type="GO" id="GO:0006098">
    <property type="term" value="P:pentose-phosphate shunt"/>
    <property type="evidence" value="ECO:0007669"/>
    <property type="project" value="UniProtKB-UniPathway"/>
</dbReference>
<dbReference type="Pfam" id="PF01182">
    <property type="entry name" value="Glucosamine_iso"/>
    <property type="match status" value="1"/>
</dbReference>